<evidence type="ECO:0000313" key="4">
    <source>
        <dbReference type="Proteomes" id="UP000199415"/>
    </source>
</evidence>
<evidence type="ECO:0000313" key="3">
    <source>
        <dbReference type="EMBL" id="SDG18038.1"/>
    </source>
</evidence>
<dbReference type="STRING" id="1082479.SAMN05216241_106121"/>
<feature type="transmembrane region" description="Helical" evidence="2">
    <location>
        <begin position="20"/>
        <end position="45"/>
    </location>
</feature>
<reference evidence="3 4" key="1">
    <citation type="submission" date="2016-10" db="EMBL/GenBank/DDBJ databases">
        <authorList>
            <person name="de Groot N.N."/>
        </authorList>
    </citation>
    <scope>NUCLEOTIDE SEQUENCE [LARGE SCALE GENOMIC DNA]</scope>
    <source>
        <strain evidence="3 4">DSM 25584</strain>
    </source>
</reference>
<dbReference type="EMBL" id="FNCE01000006">
    <property type="protein sequence ID" value="SDG18038.1"/>
    <property type="molecule type" value="Genomic_DNA"/>
</dbReference>
<evidence type="ECO:0000256" key="1">
    <source>
        <dbReference type="SAM" id="MobiDB-lite"/>
    </source>
</evidence>
<dbReference type="Proteomes" id="UP000199415">
    <property type="component" value="Unassembled WGS sequence"/>
</dbReference>
<keyword evidence="4" id="KW-1185">Reference proteome</keyword>
<dbReference type="AlphaFoldDB" id="A0A1G7S4X9"/>
<dbReference type="RefSeq" id="WP_090020151.1">
    <property type="nucleotide sequence ID" value="NZ_FNCE01000006.1"/>
</dbReference>
<name>A0A1G7S4X9_9PROT</name>
<keyword evidence="2" id="KW-1133">Transmembrane helix</keyword>
<accession>A0A1G7S4X9</accession>
<sequence length="108" mass="11815">MQGFLDGLGDALDKLGAEDVFNLALAVLIMWGLIRLGPHAIRGFVEIRVSRHRHKEEMKRLEHMARTSHTSREDEENARRDAAAGRGGGDAATDAAETGSGGEPWHRS</sequence>
<organism evidence="3 4">
    <name type="scientific">Limimonas halophila</name>
    <dbReference type="NCBI Taxonomy" id="1082479"/>
    <lineage>
        <taxon>Bacteria</taxon>
        <taxon>Pseudomonadati</taxon>
        <taxon>Pseudomonadota</taxon>
        <taxon>Alphaproteobacteria</taxon>
        <taxon>Rhodospirillales</taxon>
        <taxon>Rhodovibrionaceae</taxon>
        <taxon>Limimonas</taxon>
    </lineage>
</organism>
<evidence type="ECO:0000256" key="2">
    <source>
        <dbReference type="SAM" id="Phobius"/>
    </source>
</evidence>
<gene>
    <name evidence="3" type="ORF">SAMN05216241_106121</name>
</gene>
<keyword evidence="2" id="KW-0472">Membrane</keyword>
<proteinExistence type="predicted"/>
<keyword evidence="2" id="KW-0812">Transmembrane</keyword>
<feature type="region of interest" description="Disordered" evidence="1">
    <location>
        <begin position="57"/>
        <end position="108"/>
    </location>
</feature>
<protein>
    <submittedName>
        <fullName evidence="3">Uncharacterized protein</fullName>
    </submittedName>
</protein>